<dbReference type="InterPro" id="IPR042197">
    <property type="entry name" value="Apaf_helical"/>
</dbReference>
<dbReference type="InterPro" id="IPR058922">
    <property type="entry name" value="WHD_DRP"/>
</dbReference>
<dbReference type="PROSITE" id="PS51450">
    <property type="entry name" value="LRR"/>
    <property type="match status" value="1"/>
</dbReference>
<evidence type="ECO:0000256" key="3">
    <source>
        <dbReference type="ARBA" id="ARBA00022821"/>
    </source>
</evidence>
<dbReference type="GO" id="GO:0005524">
    <property type="term" value="F:ATP binding"/>
    <property type="evidence" value="ECO:0007669"/>
    <property type="project" value="UniProtKB-KW"/>
</dbReference>
<dbReference type="Pfam" id="PF23559">
    <property type="entry name" value="WHD_DRP"/>
    <property type="match status" value="1"/>
</dbReference>
<dbReference type="Pfam" id="PF23247">
    <property type="entry name" value="LRR_RPS2"/>
    <property type="match status" value="1"/>
</dbReference>
<dbReference type="FunFam" id="1.10.10.10:FF:000322">
    <property type="entry name" value="Probable disease resistance protein At1g63360"/>
    <property type="match status" value="1"/>
</dbReference>
<dbReference type="GO" id="GO:0043531">
    <property type="term" value="F:ADP binding"/>
    <property type="evidence" value="ECO:0007669"/>
    <property type="project" value="InterPro"/>
</dbReference>
<protein>
    <submittedName>
        <fullName evidence="9">Disease resistance protein RPS5</fullName>
    </submittedName>
</protein>
<evidence type="ECO:0000313" key="8">
    <source>
        <dbReference type="EMBL" id="KAJ4792088.1"/>
    </source>
</evidence>
<dbReference type="Gene3D" id="3.80.10.10">
    <property type="entry name" value="Ribonuclease Inhibitor"/>
    <property type="match status" value="2"/>
</dbReference>
<proteinExistence type="inferred from homology"/>
<evidence type="ECO:0000256" key="4">
    <source>
        <dbReference type="ARBA" id="ARBA00022840"/>
    </source>
</evidence>
<evidence type="ECO:0000259" key="6">
    <source>
        <dbReference type="Pfam" id="PF23247"/>
    </source>
</evidence>
<keyword evidence="3" id="KW-0611">Plant defense</keyword>
<organism evidence="9 10">
    <name type="scientific">Rhynchospora pubera</name>
    <dbReference type="NCBI Taxonomy" id="906938"/>
    <lineage>
        <taxon>Eukaryota</taxon>
        <taxon>Viridiplantae</taxon>
        <taxon>Streptophyta</taxon>
        <taxon>Embryophyta</taxon>
        <taxon>Tracheophyta</taxon>
        <taxon>Spermatophyta</taxon>
        <taxon>Magnoliopsida</taxon>
        <taxon>Liliopsida</taxon>
        <taxon>Poales</taxon>
        <taxon>Cyperaceae</taxon>
        <taxon>Cyperoideae</taxon>
        <taxon>Rhynchosporeae</taxon>
        <taxon>Rhynchospora</taxon>
    </lineage>
</organism>
<evidence type="ECO:0000313" key="10">
    <source>
        <dbReference type="Proteomes" id="UP001140206"/>
    </source>
</evidence>
<dbReference type="Pfam" id="PF13855">
    <property type="entry name" value="LRR_8"/>
    <property type="match status" value="1"/>
</dbReference>
<accession>A0AAV8HKX3</accession>
<gene>
    <name evidence="9" type="ORF">LUZ62_028469</name>
    <name evidence="8" type="ORF">LUZ62_043334</name>
</gene>
<keyword evidence="4" id="KW-0547">Nucleotide-binding</keyword>
<dbReference type="EMBL" id="JAMFTS010000001">
    <property type="protein sequence ID" value="KAJ4815903.1"/>
    <property type="molecule type" value="Genomic_DNA"/>
</dbReference>
<dbReference type="InterPro" id="IPR036388">
    <property type="entry name" value="WH-like_DNA-bd_sf"/>
</dbReference>
<keyword evidence="2" id="KW-0677">Repeat</keyword>
<dbReference type="InterPro" id="IPR002182">
    <property type="entry name" value="NB-ARC"/>
</dbReference>
<dbReference type="GO" id="GO:0002758">
    <property type="term" value="P:innate immune response-activating signaling pathway"/>
    <property type="evidence" value="ECO:0007669"/>
    <property type="project" value="UniProtKB-ARBA"/>
</dbReference>
<feature type="domain" description="Disease resistance protein winged helix" evidence="7">
    <location>
        <begin position="418"/>
        <end position="485"/>
    </location>
</feature>
<dbReference type="Proteomes" id="UP001140206">
    <property type="component" value="Chromosome 2"/>
</dbReference>
<feature type="domain" description="NB-ARC" evidence="5">
    <location>
        <begin position="167"/>
        <end position="328"/>
    </location>
</feature>
<name>A0AAV8HKX3_9POAL</name>
<dbReference type="InterPro" id="IPR001611">
    <property type="entry name" value="Leu-rich_rpt"/>
</dbReference>
<evidence type="ECO:0000313" key="9">
    <source>
        <dbReference type="EMBL" id="KAJ4815903.1"/>
    </source>
</evidence>
<dbReference type="Gene3D" id="3.40.50.300">
    <property type="entry name" value="P-loop containing nucleotide triphosphate hydrolases"/>
    <property type="match status" value="1"/>
</dbReference>
<dbReference type="GO" id="GO:0042742">
    <property type="term" value="P:defense response to bacterium"/>
    <property type="evidence" value="ECO:0007669"/>
    <property type="project" value="UniProtKB-ARBA"/>
</dbReference>
<dbReference type="Gene3D" id="1.10.10.10">
    <property type="entry name" value="Winged helix-like DNA-binding domain superfamily/Winged helix DNA-binding domain"/>
    <property type="match status" value="1"/>
</dbReference>
<dbReference type="InterPro" id="IPR032675">
    <property type="entry name" value="LRR_dom_sf"/>
</dbReference>
<dbReference type="InterPro" id="IPR027417">
    <property type="entry name" value="P-loop_NTPase"/>
</dbReference>
<dbReference type="Gene3D" id="1.10.8.430">
    <property type="entry name" value="Helical domain of apoptotic protease-activating factors"/>
    <property type="match status" value="1"/>
</dbReference>
<dbReference type="SUPFAM" id="SSF52058">
    <property type="entry name" value="L domain-like"/>
    <property type="match status" value="1"/>
</dbReference>
<dbReference type="AlphaFoldDB" id="A0AAV8HKX3"/>
<evidence type="ECO:0000256" key="1">
    <source>
        <dbReference type="ARBA" id="ARBA00008894"/>
    </source>
</evidence>
<feature type="domain" description="Disease resistance protein At4g27190-like leucine-rich repeats" evidence="6">
    <location>
        <begin position="772"/>
        <end position="911"/>
    </location>
</feature>
<comment type="similarity">
    <text evidence="1">Belongs to the disease resistance NB-LRR family.</text>
</comment>
<keyword evidence="10" id="KW-1185">Reference proteome</keyword>
<dbReference type="InterPro" id="IPR057135">
    <property type="entry name" value="At4g27190-like_LRR"/>
</dbReference>
<comment type="caution">
    <text evidence="9">The sequence shown here is derived from an EMBL/GenBank/DDBJ whole genome shotgun (WGS) entry which is preliminary data.</text>
</comment>
<dbReference type="PANTHER" id="PTHR33463">
    <property type="entry name" value="NB-ARC DOMAIN-CONTAINING PROTEIN-RELATED"/>
    <property type="match status" value="1"/>
</dbReference>
<dbReference type="InterPro" id="IPR050905">
    <property type="entry name" value="Plant_NBS-LRR"/>
</dbReference>
<dbReference type="Proteomes" id="UP001140206">
    <property type="component" value="Chromosome 1"/>
</dbReference>
<sequence>MSFLSFLSETVASGIAAAVPSCIGSVSEYLAYPFKVSDNMKALDVATNNLVAAQADVKNRVESAELQGLTQNNQVGEWLGRVEEVKGEVDEIRKRFHGRTWCLGTQLFNCWSNYWISRDAIKGLQEVQKLCDNNKFEEVAAQLPPQVQEFPVGSEVVPKEEVDCQRILRYINNDQYDIIGIWGMGGVGKTHLLQLVHNSCKGSSAFDVVLFVTASREYSVEKIQAELCDKYGFGRGTSVESQAVILSNYLSNRNFLILVDDVWDKIDLQRVGIPIVPGLHNQFKRKIIITTRSESACGMMGVKKTLRVLKLDTKDALRLFHENVGDETINSHPQIPSLALEIVKELDGLPLALTTIGRSMYGKRDPNEWEHAIDLLRKSRLNEIEIMREEEKIYYQLKFSYDSLESTELRNCFLACCLWPEDCRIHKNDLVECWMGLGLLDAFDAPNIYNLGYTLIGKLLSACLLEQDIIIPDRVKMHDIIRDMAVWLAHDFGKERNKWIMRTGAGVDQVLHEKDRWCHAERATLYVEEQTLANQPIPCQANKLLFLVVHYYKYDGTTAGTLVKHLKFFCTLTFLDLSRCKLISVPQGISSLVNLRHLDLSYNKINSVPEELKFCRNLRCLFLGDNCIASFPMGVISELKMLLVLNLFRIDGAKDQEIFPIDPNIIHGEKKWEFLDWLIKEIKCLDNIRSLGITLKHGTHFESILQLPNLPIRFLELDFVNEIDTLLIPGSFIGDSRIQDNLYILHLRVKSARRIVIECQYESTHCHLKCLEFLRLSGMEMLEEIIWQNLVPHDLFLRLYILRIEYCRNLKDVSWTLYLPCLTSFGIHSCDSIIRLFEHFGLASAAEERAVTPTFPSLKQLSLSGLPKLQIICEQSIMFPCLEYIGIRCCPMLKKLPFQSNTAISKLRAIHTETDCWERLEWEDHEIKQSLQPFMKFDDFS</sequence>
<evidence type="ECO:0000256" key="2">
    <source>
        <dbReference type="ARBA" id="ARBA00022737"/>
    </source>
</evidence>
<dbReference type="EMBL" id="JAMFTS010000002">
    <property type="protein sequence ID" value="KAJ4792088.1"/>
    <property type="molecule type" value="Genomic_DNA"/>
</dbReference>
<dbReference type="SUPFAM" id="SSF52540">
    <property type="entry name" value="P-loop containing nucleoside triphosphate hydrolases"/>
    <property type="match status" value="1"/>
</dbReference>
<evidence type="ECO:0000259" key="5">
    <source>
        <dbReference type="Pfam" id="PF00931"/>
    </source>
</evidence>
<reference evidence="9" key="1">
    <citation type="submission" date="2022-08" db="EMBL/GenBank/DDBJ databases">
        <authorList>
            <person name="Marques A."/>
        </authorList>
    </citation>
    <scope>NUCLEOTIDE SEQUENCE</scope>
    <source>
        <strain evidence="9">RhyPub2mFocal</strain>
        <tissue evidence="9">Leaves</tissue>
    </source>
</reference>
<dbReference type="FunFam" id="3.40.50.300:FF:001091">
    <property type="entry name" value="Probable disease resistance protein At1g61300"/>
    <property type="match status" value="1"/>
</dbReference>
<dbReference type="GO" id="GO:0009626">
    <property type="term" value="P:plant-type hypersensitive response"/>
    <property type="evidence" value="ECO:0007669"/>
    <property type="project" value="UniProtKB-ARBA"/>
</dbReference>
<dbReference type="Pfam" id="PF00931">
    <property type="entry name" value="NB-ARC"/>
    <property type="match status" value="1"/>
</dbReference>
<keyword evidence="4" id="KW-0067">ATP-binding</keyword>
<evidence type="ECO:0000259" key="7">
    <source>
        <dbReference type="Pfam" id="PF23559"/>
    </source>
</evidence>
<dbReference type="PRINTS" id="PR00364">
    <property type="entry name" value="DISEASERSIST"/>
</dbReference>